<dbReference type="SUPFAM" id="SSF52833">
    <property type="entry name" value="Thioredoxin-like"/>
    <property type="match status" value="1"/>
</dbReference>
<reference evidence="2" key="1">
    <citation type="submission" date="2018-05" db="EMBL/GenBank/DDBJ databases">
        <authorList>
            <person name="Lanie J.A."/>
            <person name="Ng W.-L."/>
            <person name="Kazmierczak K.M."/>
            <person name="Andrzejewski T.M."/>
            <person name="Davidsen T.M."/>
            <person name="Wayne K.J."/>
            <person name="Tettelin H."/>
            <person name="Glass J.I."/>
            <person name="Rusch D."/>
            <person name="Podicherti R."/>
            <person name="Tsui H.-C.T."/>
            <person name="Winkler M.E."/>
        </authorList>
    </citation>
    <scope>NUCLEOTIDE SEQUENCE</scope>
</reference>
<evidence type="ECO:0000259" key="1">
    <source>
        <dbReference type="Pfam" id="PF00578"/>
    </source>
</evidence>
<protein>
    <recommendedName>
        <fullName evidence="1">Alkyl hydroperoxide reductase subunit C/ Thiol specific antioxidant domain-containing protein</fullName>
    </recommendedName>
</protein>
<dbReference type="AlphaFoldDB" id="A0A382TG00"/>
<dbReference type="InterPro" id="IPR036249">
    <property type="entry name" value="Thioredoxin-like_sf"/>
</dbReference>
<dbReference type="Gene3D" id="3.40.30.10">
    <property type="entry name" value="Glutaredoxin"/>
    <property type="match status" value="1"/>
</dbReference>
<evidence type="ECO:0000313" key="2">
    <source>
        <dbReference type="EMBL" id="SVD21059.1"/>
    </source>
</evidence>
<gene>
    <name evidence="2" type="ORF">METZ01_LOCUS373913</name>
</gene>
<dbReference type="EMBL" id="UINC01136347">
    <property type="protein sequence ID" value="SVD21059.1"/>
    <property type="molecule type" value="Genomic_DNA"/>
</dbReference>
<organism evidence="2">
    <name type="scientific">marine metagenome</name>
    <dbReference type="NCBI Taxonomy" id="408172"/>
    <lineage>
        <taxon>unclassified sequences</taxon>
        <taxon>metagenomes</taxon>
        <taxon>ecological metagenomes</taxon>
    </lineage>
</organism>
<name>A0A382TG00_9ZZZZ</name>
<dbReference type="GO" id="GO:0016209">
    <property type="term" value="F:antioxidant activity"/>
    <property type="evidence" value="ECO:0007669"/>
    <property type="project" value="InterPro"/>
</dbReference>
<dbReference type="Pfam" id="PF00578">
    <property type="entry name" value="AhpC-TSA"/>
    <property type="match status" value="1"/>
</dbReference>
<dbReference type="InterPro" id="IPR000866">
    <property type="entry name" value="AhpC/TSA"/>
</dbReference>
<feature type="domain" description="Alkyl hydroperoxide reductase subunit C/ Thiol specific antioxidant" evidence="1">
    <location>
        <begin position="3"/>
        <end position="61"/>
    </location>
</feature>
<sequence>MALKAYIDATAAPFTMLSDKDSKVIRQYEILNETVLPGDIPIYGIPYPGSYVADEQGRVIYKTFLESYKCRESPQVLIDSALGKVSLGDPETSMQAGDEDIRVRVGLLGGAIKQGAQR</sequence>
<proteinExistence type="predicted"/>
<accession>A0A382TG00</accession>
<dbReference type="GO" id="GO:0016491">
    <property type="term" value="F:oxidoreductase activity"/>
    <property type="evidence" value="ECO:0007669"/>
    <property type="project" value="InterPro"/>
</dbReference>
<feature type="non-terminal residue" evidence="2">
    <location>
        <position position="118"/>
    </location>
</feature>